<dbReference type="AlphaFoldDB" id="A0A0Q9YAZ2"/>
<dbReference type="EMBL" id="LKAJ01000024">
    <property type="protein sequence ID" value="KRG17824.1"/>
    <property type="molecule type" value="Genomic_DNA"/>
</dbReference>
<dbReference type="OrthoDB" id="7173460at2"/>
<dbReference type="InterPro" id="IPR009838">
    <property type="entry name" value="T4SS_TraL"/>
</dbReference>
<keyword evidence="1" id="KW-1133">Transmembrane helix</keyword>
<feature type="transmembrane region" description="Helical" evidence="1">
    <location>
        <begin position="26"/>
        <end position="53"/>
    </location>
</feature>
<dbReference type="GO" id="GO:0019867">
    <property type="term" value="C:outer membrane"/>
    <property type="evidence" value="ECO:0007669"/>
    <property type="project" value="InterPro"/>
</dbReference>
<organism evidence="2">
    <name type="scientific">Candidatus Berkiella aquae</name>
    <dbReference type="NCBI Taxonomy" id="295108"/>
    <lineage>
        <taxon>Bacteria</taxon>
        <taxon>Pseudomonadati</taxon>
        <taxon>Pseudomonadota</taxon>
        <taxon>Gammaproteobacteria</taxon>
        <taxon>Candidatus Berkiellales</taxon>
        <taxon>Candidatus Berkiellaceae</taxon>
        <taxon>Candidatus Berkiella</taxon>
    </lineage>
</organism>
<accession>A0A0Q9YAZ2</accession>
<evidence type="ECO:0000313" key="3">
    <source>
        <dbReference type="EMBL" id="MCS5712864.1"/>
    </source>
</evidence>
<dbReference type="STRING" id="295108.HT99x_03144"/>
<keyword evidence="4" id="KW-1185">Reference proteome</keyword>
<sequence length="93" mass="11371">MDSSLYKIPQYLDEPDKIFFFYTDELLLGCVAFFVFYLLFNWIIGCVALVVSIRLKHKYRKTRWANIFQSFIYWHFPSKRNKNIPPSFIREYL</sequence>
<evidence type="ECO:0000313" key="4">
    <source>
        <dbReference type="Proteomes" id="UP000051497"/>
    </source>
</evidence>
<comment type="caution">
    <text evidence="2">The sequence shown here is derived from an EMBL/GenBank/DDBJ whole genome shotgun (WGS) entry which is preliminary data.</text>
</comment>
<protein>
    <submittedName>
        <fullName evidence="2">TraL protein</fullName>
    </submittedName>
    <submittedName>
        <fullName evidence="3">Type IV conjugative transfer system protein TraL</fullName>
    </submittedName>
</protein>
<evidence type="ECO:0000313" key="2">
    <source>
        <dbReference type="EMBL" id="KRG17824.1"/>
    </source>
</evidence>
<name>A0A0Q9YAZ2_9GAMM</name>
<dbReference type="Pfam" id="PF07178">
    <property type="entry name" value="TraL"/>
    <property type="match status" value="1"/>
</dbReference>
<keyword evidence="1" id="KW-0472">Membrane</keyword>
<dbReference type="Proteomes" id="UP000051497">
    <property type="component" value="Unassembled WGS sequence"/>
</dbReference>
<dbReference type="RefSeq" id="WP_075067727.1">
    <property type="nucleotide sequence ID" value="NZ_LKAJ02000003.1"/>
</dbReference>
<reference evidence="2" key="1">
    <citation type="submission" date="2015-09" db="EMBL/GenBank/DDBJ databases">
        <title>Draft Genome Sequences of Two Novel Amoeba-resistant Intranuclear Bacteria, Candidatus Berkiella cookevillensis and Candidatus Berkiella aquae.</title>
        <authorList>
            <person name="Mehari Y.T."/>
            <person name="Arivett B.A."/>
            <person name="Farone A.L."/>
            <person name="Gunderson J.H."/>
            <person name="Farone M.B."/>
        </authorList>
    </citation>
    <scope>NUCLEOTIDE SEQUENCE [LARGE SCALE GENOMIC DNA]</scope>
    <source>
        <strain evidence="2">HT99</strain>
    </source>
</reference>
<reference evidence="3" key="3">
    <citation type="submission" date="2021-06" db="EMBL/GenBank/DDBJ databases">
        <title>Genomic Description and Analysis of Intracellular Bacteria, Candidatus Berkiella cookevillensis and Candidatus Berkiella aquae.</title>
        <authorList>
            <person name="Kidane D.T."/>
            <person name="Mehari Y.T."/>
            <person name="Rice F.C."/>
            <person name="Arivett B.A."/>
            <person name="Farone A.L."/>
            <person name="Berk S.G."/>
            <person name="Farone M.B."/>
        </authorList>
    </citation>
    <scope>NUCLEOTIDE SEQUENCE</scope>
    <source>
        <strain evidence="3">HT99</strain>
    </source>
</reference>
<dbReference type="EMBL" id="LKAJ02000003">
    <property type="protein sequence ID" value="MCS5712864.1"/>
    <property type="molecule type" value="Genomic_DNA"/>
</dbReference>
<reference evidence="3" key="2">
    <citation type="journal article" date="2016" name="Genome Announc.">
        <title>Draft Genome Sequences of Two Novel Amoeba-Resistant Intranuclear Bacteria, 'Candidatus Berkiella cookevillensis' and 'Candidatus Berkiella aquae'.</title>
        <authorList>
            <person name="Mehari Y.T."/>
            <person name="Arivett B.A."/>
            <person name="Farone A.L."/>
            <person name="Gunderson J.H."/>
            <person name="Farone M.B."/>
        </authorList>
    </citation>
    <scope>NUCLEOTIDE SEQUENCE</scope>
    <source>
        <strain evidence="3">HT99</strain>
    </source>
</reference>
<dbReference type="NCBIfam" id="TIGR02762">
    <property type="entry name" value="TraL_TIGR"/>
    <property type="match status" value="1"/>
</dbReference>
<proteinExistence type="predicted"/>
<keyword evidence="1" id="KW-0812">Transmembrane</keyword>
<gene>
    <name evidence="3" type="primary">traL</name>
    <name evidence="3" type="ORF">HT99x_015600</name>
    <name evidence="2" type="ORF">HT99x_03144</name>
</gene>
<evidence type="ECO:0000256" key="1">
    <source>
        <dbReference type="SAM" id="Phobius"/>
    </source>
</evidence>